<protein>
    <submittedName>
        <fullName evidence="3">ParA family protein</fullName>
    </submittedName>
</protein>
<dbReference type="SUPFAM" id="SSF52540">
    <property type="entry name" value="P-loop containing nucleoside triphosphate hydrolases"/>
    <property type="match status" value="1"/>
</dbReference>
<evidence type="ECO:0000259" key="2">
    <source>
        <dbReference type="Pfam" id="PF13614"/>
    </source>
</evidence>
<feature type="domain" description="AAA" evidence="2">
    <location>
        <begin position="2"/>
        <end position="178"/>
    </location>
</feature>
<reference evidence="3 4" key="1">
    <citation type="submission" date="2023-11" db="EMBL/GenBank/DDBJ databases">
        <title>A Novel Polar Bacteriovorax (B. antarcticus) Isolated from the Biocrust in Antarctica.</title>
        <authorList>
            <person name="Mun W."/>
            <person name="Choi S.Y."/>
            <person name="Mitchell R.J."/>
        </authorList>
    </citation>
    <scope>NUCLEOTIDE SEQUENCE [LARGE SCALE GENOMIC DNA]</scope>
    <source>
        <strain evidence="3 4">PP10</strain>
    </source>
</reference>
<evidence type="ECO:0000313" key="3">
    <source>
        <dbReference type="EMBL" id="MEA9354799.1"/>
    </source>
</evidence>
<keyword evidence="4" id="KW-1185">Reference proteome</keyword>
<feature type="region of interest" description="Disordered" evidence="1">
    <location>
        <begin position="259"/>
        <end position="297"/>
    </location>
</feature>
<sequence length="297" mass="32677">MAKIIAMMNQKGGVGKTTSSVNLAACLAVAEKRTLLIDLDPQGNGSLSIGLAKETFKEKNIYHALIGQIDLKEAIYESELPFFHICPSDNNLSGAEIELVSLFARESKLKNAFKSVDKDYDYIIIDCPPSLGLLTVNALNAAHSYIVPMQTEYLAMEGLAQLLNTVRLIRTSLNPNLELDGILLTMYDSRSGLHKQVATEIKTHFGDTVFKTIIPRNVKLAECPSFGKPIILYDIESKGSEAYLALAKEIILKERFKGNTEASKESGSDKEPEDVLMNSIPDLSKINPADEPPIFEQ</sequence>
<comment type="caution">
    <text evidence="3">The sequence shown here is derived from an EMBL/GenBank/DDBJ whole genome shotgun (WGS) entry which is preliminary data.</text>
</comment>
<dbReference type="Pfam" id="PF13614">
    <property type="entry name" value="AAA_31"/>
    <property type="match status" value="1"/>
</dbReference>
<feature type="compositionally biased region" description="Basic and acidic residues" evidence="1">
    <location>
        <begin position="259"/>
        <end position="270"/>
    </location>
</feature>
<dbReference type="Gene3D" id="3.40.50.300">
    <property type="entry name" value="P-loop containing nucleotide triphosphate hydrolases"/>
    <property type="match status" value="1"/>
</dbReference>
<dbReference type="EMBL" id="JAYGJQ010000001">
    <property type="protein sequence ID" value="MEA9354799.1"/>
    <property type="molecule type" value="Genomic_DNA"/>
</dbReference>
<dbReference type="Proteomes" id="UP001302274">
    <property type="component" value="Unassembled WGS sequence"/>
</dbReference>
<dbReference type="InterPro" id="IPR025669">
    <property type="entry name" value="AAA_dom"/>
</dbReference>
<proteinExistence type="predicted"/>
<gene>
    <name evidence="3" type="ORF">SHI21_01205</name>
</gene>
<dbReference type="CDD" id="cd02042">
    <property type="entry name" value="ParAB_family"/>
    <property type="match status" value="1"/>
</dbReference>
<accession>A0ABU5VP41</accession>
<name>A0ABU5VP41_9BACT</name>
<evidence type="ECO:0000256" key="1">
    <source>
        <dbReference type="SAM" id="MobiDB-lite"/>
    </source>
</evidence>
<evidence type="ECO:0000313" key="4">
    <source>
        <dbReference type="Proteomes" id="UP001302274"/>
    </source>
</evidence>
<dbReference type="PANTHER" id="PTHR13696:SF52">
    <property type="entry name" value="PARA FAMILY PROTEIN CT_582"/>
    <property type="match status" value="1"/>
</dbReference>
<dbReference type="InterPro" id="IPR050678">
    <property type="entry name" value="DNA_Partitioning_ATPase"/>
</dbReference>
<dbReference type="InterPro" id="IPR027417">
    <property type="entry name" value="P-loop_NTPase"/>
</dbReference>
<dbReference type="PANTHER" id="PTHR13696">
    <property type="entry name" value="P-LOOP CONTAINING NUCLEOSIDE TRIPHOSPHATE HYDROLASE"/>
    <property type="match status" value="1"/>
</dbReference>
<organism evidence="3 4">
    <name type="scientific">Bacteriovorax antarcticus</name>
    <dbReference type="NCBI Taxonomy" id="3088717"/>
    <lineage>
        <taxon>Bacteria</taxon>
        <taxon>Pseudomonadati</taxon>
        <taxon>Bdellovibrionota</taxon>
        <taxon>Bacteriovoracia</taxon>
        <taxon>Bacteriovoracales</taxon>
        <taxon>Bacteriovoracaceae</taxon>
        <taxon>Bacteriovorax</taxon>
    </lineage>
</organism>
<dbReference type="RefSeq" id="WP_323574288.1">
    <property type="nucleotide sequence ID" value="NZ_JAYGJQ010000001.1"/>
</dbReference>